<organism evidence="1 2">
    <name type="scientific">Tenacibaculum phage PTm5</name>
    <dbReference type="NCBI Taxonomy" id="2547426"/>
    <lineage>
        <taxon>Viruses</taxon>
        <taxon>Duplodnaviria</taxon>
        <taxon>Heunggongvirae</taxon>
        <taxon>Uroviricota</taxon>
        <taxon>Caudoviricetes</taxon>
        <taxon>Shirahamavirus</taxon>
        <taxon>Shirahamavirus PTm1</taxon>
    </lineage>
</organism>
<evidence type="ECO:0000313" key="1">
    <source>
        <dbReference type="EMBL" id="BBI90973.1"/>
    </source>
</evidence>
<name>A0A5S9EQY1_9CAUD</name>
<dbReference type="Proteomes" id="UP000424080">
    <property type="component" value="Segment"/>
</dbReference>
<reference evidence="1 2" key="1">
    <citation type="journal article" date="2019" name="Arch. Virol.">
        <title>A novel jumbo Tenacibaculum maritimum lytic phage with head-fiber-like appendages.</title>
        <authorList>
            <person name="Kawato Y."/>
            <person name="Istiqomah I."/>
            <person name="Gaafar A.Y."/>
            <person name="Hanaoka M."/>
            <person name="Ishimaru K."/>
            <person name="Yasuike M."/>
            <person name="Nishiki I."/>
            <person name="Nakamura Y."/>
            <person name="Fujiwara A."/>
            <person name="Nakai T."/>
        </authorList>
    </citation>
    <scope>NUCLEOTIDE SEQUENCE [LARGE SCALE GENOMIC DNA]</scope>
    <source>
        <strain evidence="1 2">PTm5</strain>
    </source>
</reference>
<protein>
    <submittedName>
        <fullName evidence="1">Uncharacterized protein</fullName>
    </submittedName>
</protein>
<dbReference type="EMBL" id="AP019525">
    <property type="protein sequence ID" value="BBI90973.1"/>
    <property type="molecule type" value="Genomic_DNA"/>
</dbReference>
<proteinExistence type="predicted"/>
<sequence length="54" mass="6342">MKGIIQTCKVELKINDNNWAILVTPIENKDALRKNYTEPNERLFLVQLILLMEL</sequence>
<accession>A0A5S9EQY1</accession>
<evidence type="ECO:0000313" key="2">
    <source>
        <dbReference type="Proteomes" id="UP000424080"/>
    </source>
</evidence>